<dbReference type="Pfam" id="PF08016">
    <property type="entry name" value="PKD_channel"/>
    <property type="match status" value="1"/>
</dbReference>
<dbReference type="EMBL" id="CAMXCT030001106">
    <property type="protein sequence ID" value="CAL4774013.1"/>
    <property type="molecule type" value="Genomic_DNA"/>
</dbReference>
<feature type="transmembrane region" description="Helical" evidence="6">
    <location>
        <begin position="343"/>
        <end position="368"/>
    </location>
</feature>
<dbReference type="EMBL" id="CAMXCT010001106">
    <property type="protein sequence ID" value="CAI3986701.1"/>
    <property type="molecule type" value="Genomic_DNA"/>
</dbReference>
<accession>A0A9P1C841</accession>
<proteinExistence type="predicted"/>
<feature type="transmembrane region" description="Helical" evidence="6">
    <location>
        <begin position="215"/>
        <end position="237"/>
    </location>
</feature>
<sequence>MERMQYFRSRNWLDKDSQVLQIRLYLMNSELGQPNLEQMTLTFYFADGGSVYYSRDFQAIFFEVFPNSFSLVADGLFFLTLCFTGVLQTIVLWRALRDRRMKKYLTDIRNLLELIVIAGGIYFCAQFYMVYLTKEETTEFITNLRAKGWNIYDAQQEDVEELFAKGESASSEILSLRLLAANYTLILTFRFFANFQAQPQLAIITNTLGSLIVEIVHFMVVFIPAFLVYVFSATLLFGRRIEDVSTFWGSMGYIFRMTQEGEYDWEAFQMENYWSSAIWVWSFVVFINMLLINLLIAIILDTYKELQKAEESREAVPWTESGVEHHGAILVSPDLREEKSVQALWYVVRPGYMVALFLLGWAANVALFQRHCIDYGAVLGITKDEMVSVRFLVVLAAFLALLLSLLRTMAFLHGPSAELLAVVLAGYLLATLVVLGGLPRPAMKHCRWREPFTLALWRCVWPDGSKEIPFAEVLVADGLTSVAKLFFDLTFGTCIVSSCRYRGVETAALGEVGLGTLSPLARPELNAAAELASAVEQCSRSCLPYLAWSVPFLIRARQCVITARHAPDALSRDLQRINLAKYCSALPVVFFAMCHARVIPGISDLSIFTSEDFEVLWALAAIVNSAFSFIWDLVMDWGLLHLMPHKPGNFGLRPVLLYPQPPIVYYLAIVLNFIGRTLWSLRWSEQATIFLGAFFLSSVQQAAEVLRRCLWNVLRVEWQCSDRYRPELLDKITMQERRKLNTRRSIDIKRQVEQFPQMPQHQLDLIFEDSAIQMQAQANKDINTEKLVKMAGSLMSSVSGVNDSLAEMMTEESRDSLQSWVVGKTPGGKAEGDLQYKGSKPPRLVDPVKVDSVDSIPEGEEALSEKEELPDPDEAIPIEEEWKTLWLRETETMMKAQRSWLVNASWHLDQLNAVLKQRAKQLGVSGKVLPSKGTPAKVKEPAAFSTSPGRERG</sequence>
<reference evidence="9 10" key="2">
    <citation type="submission" date="2024-05" db="EMBL/GenBank/DDBJ databases">
        <authorList>
            <person name="Chen Y."/>
            <person name="Shah S."/>
            <person name="Dougan E. K."/>
            <person name="Thang M."/>
            <person name="Chan C."/>
        </authorList>
    </citation>
    <scope>NUCLEOTIDE SEQUENCE [LARGE SCALE GENOMIC DNA]</scope>
</reference>
<dbReference type="InterPro" id="IPR004342">
    <property type="entry name" value="EXS_C"/>
</dbReference>
<keyword evidence="2 6" id="KW-0812">Transmembrane</keyword>
<reference evidence="8" key="1">
    <citation type="submission" date="2022-10" db="EMBL/GenBank/DDBJ databases">
        <authorList>
            <person name="Chen Y."/>
            <person name="Dougan E. K."/>
            <person name="Chan C."/>
            <person name="Rhodes N."/>
            <person name="Thang M."/>
        </authorList>
    </citation>
    <scope>NUCLEOTIDE SEQUENCE</scope>
</reference>
<name>A0A9P1C841_9DINO</name>
<dbReference type="PANTHER" id="PTHR10783">
    <property type="entry name" value="XENOTROPIC AND POLYTROPIC RETROVIRUS RECEPTOR 1-RELATED"/>
    <property type="match status" value="1"/>
</dbReference>
<evidence type="ECO:0000256" key="6">
    <source>
        <dbReference type="SAM" id="Phobius"/>
    </source>
</evidence>
<evidence type="ECO:0000313" key="9">
    <source>
        <dbReference type="EMBL" id="CAL4774013.1"/>
    </source>
</evidence>
<evidence type="ECO:0000256" key="5">
    <source>
        <dbReference type="SAM" id="MobiDB-lite"/>
    </source>
</evidence>
<feature type="transmembrane region" description="Helical" evidence="6">
    <location>
        <begin position="76"/>
        <end position="96"/>
    </location>
</feature>
<evidence type="ECO:0000313" key="10">
    <source>
        <dbReference type="Proteomes" id="UP001152797"/>
    </source>
</evidence>
<evidence type="ECO:0000313" key="8">
    <source>
        <dbReference type="EMBL" id="CAI3986701.1"/>
    </source>
</evidence>
<organism evidence="8">
    <name type="scientific">Cladocopium goreaui</name>
    <dbReference type="NCBI Taxonomy" id="2562237"/>
    <lineage>
        <taxon>Eukaryota</taxon>
        <taxon>Sar</taxon>
        <taxon>Alveolata</taxon>
        <taxon>Dinophyceae</taxon>
        <taxon>Suessiales</taxon>
        <taxon>Symbiodiniaceae</taxon>
        <taxon>Cladocopium</taxon>
    </lineage>
</organism>
<dbReference type="Gene3D" id="1.10.287.70">
    <property type="match status" value="1"/>
</dbReference>
<evidence type="ECO:0000256" key="3">
    <source>
        <dbReference type="ARBA" id="ARBA00022989"/>
    </source>
</evidence>
<feature type="transmembrane region" description="Helical" evidence="6">
    <location>
        <begin position="615"/>
        <end position="634"/>
    </location>
</feature>
<keyword evidence="3 6" id="KW-1133">Transmembrane helix</keyword>
<feature type="transmembrane region" description="Helical" evidence="6">
    <location>
        <begin position="655"/>
        <end position="675"/>
    </location>
</feature>
<gene>
    <name evidence="8" type="ORF">C1SCF055_LOCUS14034</name>
</gene>
<feature type="region of interest" description="Disordered" evidence="5">
    <location>
        <begin position="925"/>
        <end position="953"/>
    </location>
</feature>
<evidence type="ECO:0000256" key="4">
    <source>
        <dbReference type="ARBA" id="ARBA00023136"/>
    </source>
</evidence>
<feature type="domain" description="EXS" evidence="7">
    <location>
        <begin position="535"/>
        <end position="748"/>
    </location>
</feature>
<dbReference type="GO" id="GO:0016020">
    <property type="term" value="C:membrane"/>
    <property type="evidence" value="ECO:0007669"/>
    <property type="project" value="UniProtKB-SubCell"/>
</dbReference>
<evidence type="ECO:0000256" key="1">
    <source>
        <dbReference type="ARBA" id="ARBA00004141"/>
    </source>
</evidence>
<keyword evidence="10" id="KW-1185">Reference proteome</keyword>
<feature type="compositionally biased region" description="Polar residues" evidence="5">
    <location>
        <begin position="944"/>
        <end position="953"/>
    </location>
</feature>
<keyword evidence="4 6" id="KW-0472">Membrane</keyword>
<dbReference type="EMBL" id="CAMXCT020001106">
    <property type="protein sequence ID" value="CAL1140076.1"/>
    <property type="molecule type" value="Genomic_DNA"/>
</dbReference>
<dbReference type="Proteomes" id="UP001152797">
    <property type="component" value="Unassembled WGS sequence"/>
</dbReference>
<dbReference type="OrthoDB" id="433840at2759"/>
<feature type="transmembrane region" description="Helical" evidence="6">
    <location>
        <begin position="278"/>
        <end position="300"/>
    </location>
</feature>
<dbReference type="GO" id="GO:0005737">
    <property type="term" value="C:cytoplasm"/>
    <property type="evidence" value="ECO:0007669"/>
    <property type="project" value="TreeGrafter"/>
</dbReference>
<feature type="transmembrane region" description="Helical" evidence="6">
    <location>
        <begin position="108"/>
        <end position="131"/>
    </location>
</feature>
<feature type="transmembrane region" description="Helical" evidence="6">
    <location>
        <begin position="389"/>
        <end position="413"/>
    </location>
</feature>
<evidence type="ECO:0000256" key="2">
    <source>
        <dbReference type="ARBA" id="ARBA00022692"/>
    </source>
</evidence>
<dbReference type="PROSITE" id="PS51380">
    <property type="entry name" value="EXS"/>
    <property type="match status" value="1"/>
</dbReference>
<dbReference type="InterPro" id="IPR013122">
    <property type="entry name" value="PKD1_2_channel"/>
</dbReference>
<dbReference type="PANTHER" id="PTHR10783:SF46">
    <property type="entry name" value="PROTEIN ERD1 HOMOLOG 2"/>
    <property type="match status" value="1"/>
</dbReference>
<evidence type="ECO:0000259" key="7">
    <source>
        <dbReference type="PROSITE" id="PS51380"/>
    </source>
</evidence>
<comment type="caution">
    <text evidence="8">The sequence shown here is derived from an EMBL/GenBank/DDBJ whole genome shotgun (WGS) entry which is preliminary data.</text>
</comment>
<keyword evidence="9" id="KW-0675">Receptor</keyword>
<dbReference type="Pfam" id="PF03124">
    <property type="entry name" value="EXS"/>
    <property type="match status" value="1"/>
</dbReference>
<feature type="transmembrane region" description="Helical" evidence="6">
    <location>
        <begin position="419"/>
        <end position="438"/>
    </location>
</feature>
<protein>
    <submittedName>
        <fullName evidence="9">Solute carrier family 53 member 1 (Phosphate exporter SLC53A1) (Xenotropic and polytropic retrovirus receptor 1)</fullName>
    </submittedName>
</protein>
<dbReference type="AlphaFoldDB" id="A0A9P1C841"/>
<comment type="subcellular location">
    <subcellularLocation>
        <location evidence="1">Membrane</location>
        <topology evidence="1">Multi-pass membrane protein</topology>
    </subcellularLocation>
</comment>